<dbReference type="PROSITE" id="PS50088">
    <property type="entry name" value="ANK_REPEAT"/>
    <property type="match status" value="5"/>
</dbReference>
<sequence length="409" mass="44275">MALAQHWSDGREDPLEDTASALLAASASGDEHRVASLLEQGVEVDLVLANRFFGETPCEQALEHGHVEVAELLLSAVLSSPQGAEQISELFWRRLLSAALRSHQLSVLGFVLSYEPDLNSDVRHSEKPLFDAARADEAEMLKILLAHGADASGTDPVGSTLLHIAAKYSAMNVLQVLRASSVREDVNVGDSLGNTALYYAADGGQLEVARVLFEMGADVNLSNRRLTTPLHMAVSKARLGMAKLLLEEGQADVDATDFQGNTALLLLAAMTSSDLDENVSDSEEEEEESVQLQMAKLLIEYGADVNAANTATATPLHQAMRRYDFDLVDVLLANGADVNQRNRFGDTPLHQAARLALYPVMWEKLLRHGANLSAEDRSGQTPMELIPNNVLRASIAEVVASLTDTKDQK</sequence>
<dbReference type="PROSITE" id="PS50297">
    <property type="entry name" value="ANK_REP_REGION"/>
    <property type="match status" value="5"/>
</dbReference>
<dbReference type="EMBL" id="ANJA01002275">
    <property type="protein sequence ID" value="ETO70771.1"/>
    <property type="molecule type" value="Genomic_DNA"/>
</dbReference>
<organism evidence="4 5">
    <name type="scientific">Phytophthora nicotianae P1976</name>
    <dbReference type="NCBI Taxonomy" id="1317066"/>
    <lineage>
        <taxon>Eukaryota</taxon>
        <taxon>Sar</taxon>
        <taxon>Stramenopiles</taxon>
        <taxon>Oomycota</taxon>
        <taxon>Peronosporomycetes</taxon>
        <taxon>Peronosporales</taxon>
        <taxon>Peronosporaceae</taxon>
        <taxon>Phytophthora</taxon>
    </lineage>
</organism>
<reference evidence="4 5" key="1">
    <citation type="submission" date="2013-11" db="EMBL/GenBank/DDBJ databases">
        <title>The Genome Sequence of Phytophthora parasitica P1976.</title>
        <authorList>
            <consortium name="The Broad Institute Genomics Platform"/>
            <person name="Russ C."/>
            <person name="Tyler B."/>
            <person name="Panabieres F."/>
            <person name="Shan W."/>
            <person name="Tripathy S."/>
            <person name="Grunwald N."/>
            <person name="Machado M."/>
            <person name="Johnson C.S."/>
            <person name="Walker B."/>
            <person name="Young S."/>
            <person name="Zeng Q."/>
            <person name="Gargeya S."/>
            <person name="Fitzgerald M."/>
            <person name="Haas B."/>
            <person name="Abouelleil A."/>
            <person name="Allen A.W."/>
            <person name="Alvarado L."/>
            <person name="Arachchi H.M."/>
            <person name="Berlin A.M."/>
            <person name="Chapman S.B."/>
            <person name="Gainer-Dewar J."/>
            <person name="Goldberg J."/>
            <person name="Griggs A."/>
            <person name="Gujja S."/>
            <person name="Hansen M."/>
            <person name="Howarth C."/>
            <person name="Imamovic A."/>
            <person name="Ireland A."/>
            <person name="Larimer J."/>
            <person name="McCowan C."/>
            <person name="Murphy C."/>
            <person name="Pearson M."/>
            <person name="Poon T.W."/>
            <person name="Priest M."/>
            <person name="Roberts A."/>
            <person name="Saif S."/>
            <person name="Shea T."/>
            <person name="Sisk P."/>
            <person name="Sykes S."/>
            <person name="Wortman J."/>
            <person name="Nusbaum C."/>
            <person name="Birren B."/>
        </authorList>
    </citation>
    <scope>NUCLEOTIDE SEQUENCE [LARGE SCALE GENOMIC DNA]</scope>
    <source>
        <strain evidence="4 5">P1976</strain>
    </source>
</reference>
<evidence type="ECO:0000256" key="3">
    <source>
        <dbReference type="PROSITE-ProRule" id="PRU00023"/>
    </source>
</evidence>
<keyword evidence="1" id="KW-0677">Repeat</keyword>
<dbReference type="OrthoDB" id="118334at2759"/>
<dbReference type="Pfam" id="PF12796">
    <property type="entry name" value="Ank_2"/>
    <property type="match status" value="1"/>
</dbReference>
<feature type="repeat" description="ANK" evidence="3">
    <location>
        <begin position="344"/>
        <end position="377"/>
    </location>
</feature>
<dbReference type="SUPFAM" id="SSF48403">
    <property type="entry name" value="Ankyrin repeat"/>
    <property type="match status" value="2"/>
</dbReference>
<feature type="repeat" description="ANK" evidence="3">
    <location>
        <begin position="192"/>
        <end position="224"/>
    </location>
</feature>
<dbReference type="Pfam" id="PF00023">
    <property type="entry name" value="Ank"/>
    <property type="match status" value="1"/>
</dbReference>
<feature type="repeat" description="ANK" evidence="3">
    <location>
        <begin position="225"/>
        <end position="249"/>
    </location>
</feature>
<dbReference type="Proteomes" id="UP000028582">
    <property type="component" value="Unassembled WGS sequence"/>
</dbReference>
<name>A0A080ZVW0_PHYNI</name>
<proteinExistence type="predicted"/>
<dbReference type="AlphaFoldDB" id="A0A080ZVW0"/>
<keyword evidence="2 3" id="KW-0040">ANK repeat</keyword>
<protein>
    <submittedName>
        <fullName evidence="4">Uncharacterized protein</fullName>
    </submittedName>
</protein>
<dbReference type="InterPro" id="IPR002110">
    <property type="entry name" value="Ankyrin_rpt"/>
</dbReference>
<evidence type="ECO:0000256" key="1">
    <source>
        <dbReference type="ARBA" id="ARBA00022737"/>
    </source>
</evidence>
<gene>
    <name evidence="4" type="ORF">F444_12799</name>
</gene>
<dbReference type="SMART" id="SM00248">
    <property type="entry name" value="ANK"/>
    <property type="match status" value="9"/>
</dbReference>
<evidence type="ECO:0000256" key="2">
    <source>
        <dbReference type="ARBA" id="ARBA00023043"/>
    </source>
</evidence>
<evidence type="ECO:0000313" key="5">
    <source>
        <dbReference type="Proteomes" id="UP000028582"/>
    </source>
</evidence>
<dbReference type="PANTHER" id="PTHR24171">
    <property type="entry name" value="ANKYRIN REPEAT DOMAIN-CONTAINING PROTEIN 39-RELATED"/>
    <property type="match status" value="1"/>
</dbReference>
<dbReference type="Pfam" id="PF13857">
    <property type="entry name" value="Ank_5"/>
    <property type="match status" value="1"/>
</dbReference>
<dbReference type="InterPro" id="IPR036770">
    <property type="entry name" value="Ankyrin_rpt-contain_sf"/>
</dbReference>
<dbReference type="Pfam" id="PF13637">
    <property type="entry name" value="Ank_4"/>
    <property type="match status" value="1"/>
</dbReference>
<dbReference type="PRINTS" id="PR01415">
    <property type="entry name" value="ANKYRIN"/>
</dbReference>
<feature type="repeat" description="ANK" evidence="3">
    <location>
        <begin position="124"/>
        <end position="156"/>
    </location>
</feature>
<dbReference type="Gene3D" id="1.25.40.20">
    <property type="entry name" value="Ankyrin repeat-containing domain"/>
    <property type="match status" value="3"/>
</dbReference>
<accession>A0A080ZVW0</accession>
<comment type="caution">
    <text evidence="4">The sequence shown here is derived from an EMBL/GenBank/DDBJ whole genome shotgun (WGS) entry which is preliminary data.</text>
</comment>
<feature type="repeat" description="ANK" evidence="3">
    <location>
        <begin position="311"/>
        <end position="343"/>
    </location>
</feature>
<evidence type="ECO:0000313" key="4">
    <source>
        <dbReference type="EMBL" id="ETO70771.1"/>
    </source>
</evidence>